<dbReference type="RefSeq" id="XP_009225112.1">
    <property type="nucleotide sequence ID" value="XM_009226848.1"/>
</dbReference>
<name>J3P665_GAET3</name>
<dbReference type="eggNOG" id="ENOG502RN7Z">
    <property type="taxonomic scope" value="Eukaryota"/>
</dbReference>
<dbReference type="GeneID" id="20349463"/>
<evidence type="ECO:0000313" key="1">
    <source>
        <dbReference type="EMBL" id="EJT72138.1"/>
    </source>
</evidence>
<dbReference type="VEuPathDB" id="FungiDB:GGTG_09005"/>
<evidence type="ECO:0000313" key="2">
    <source>
        <dbReference type="EnsemblFungi" id="EJT72138"/>
    </source>
</evidence>
<dbReference type="SUPFAM" id="SSF48403">
    <property type="entry name" value="Ankyrin repeat"/>
    <property type="match status" value="1"/>
</dbReference>
<reference evidence="3" key="1">
    <citation type="submission" date="2010-07" db="EMBL/GenBank/DDBJ databases">
        <title>The genome sequence of Gaeumannomyces graminis var. tritici strain R3-111a-1.</title>
        <authorList>
            <consortium name="The Broad Institute Genome Sequencing Platform"/>
            <person name="Ma L.-J."/>
            <person name="Dead R."/>
            <person name="Young S."/>
            <person name="Zeng Q."/>
            <person name="Koehrsen M."/>
            <person name="Alvarado L."/>
            <person name="Berlin A."/>
            <person name="Chapman S.B."/>
            <person name="Chen Z."/>
            <person name="Freedman E."/>
            <person name="Gellesch M."/>
            <person name="Goldberg J."/>
            <person name="Griggs A."/>
            <person name="Gujja S."/>
            <person name="Heilman E.R."/>
            <person name="Heiman D."/>
            <person name="Hepburn T."/>
            <person name="Howarth C."/>
            <person name="Jen D."/>
            <person name="Larson L."/>
            <person name="Mehta T."/>
            <person name="Neiman D."/>
            <person name="Pearson M."/>
            <person name="Roberts A."/>
            <person name="Saif S."/>
            <person name="Shea T."/>
            <person name="Shenoy N."/>
            <person name="Sisk P."/>
            <person name="Stolte C."/>
            <person name="Sykes S."/>
            <person name="Walk T."/>
            <person name="White J."/>
            <person name="Yandava C."/>
            <person name="Haas B."/>
            <person name="Nusbaum C."/>
            <person name="Birren B."/>
        </authorList>
    </citation>
    <scope>NUCLEOTIDE SEQUENCE [LARGE SCALE GENOMIC DNA]</scope>
    <source>
        <strain evidence="3">R3-111a-1</strain>
    </source>
</reference>
<reference evidence="2" key="5">
    <citation type="submission" date="2018-04" db="UniProtKB">
        <authorList>
            <consortium name="EnsemblFungi"/>
        </authorList>
    </citation>
    <scope>IDENTIFICATION</scope>
    <source>
        <strain evidence="2">R3-111a-1</strain>
    </source>
</reference>
<proteinExistence type="predicted"/>
<dbReference type="InterPro" id="IPR002110">
    <property type="entry name" value="Ankyrin_rpt"/>
</dbReference>
<gene>
    <name evidence="2" type="primary">20349463</name>
    <name evidence="1" type="ORF">GGTG_09005</name>
</gene>
<dbReference type="InterPro" id="IPR036770">
    <property type="entry name" value="Ankyrin_rpt-contain_sf"/>
</dbReference>
<keyword evidence="3" id="KW-1185">Reference proteome</keyword>
<reference evidence="1" key="2">
    <citation type="submission" date="2010-07" db="EMBL/GenBank/DDBJ databases">
        <authorList>
            <consortium name="The Broad Institute Genome Sequencing Platform"/>
            <consortium name="Broad Institute Genome Sequencing Center for Infectious Disease"/>
            <person name="Ma L.-J."/>
            <person name="Dead R."/>
            <person name="Young S."/>
            <person name="Zeng Q."/>
            <person name="Koehrsen M."/>
            <person name="Alvarado L."/>
            <person name="Berlin A."/>
            <person name="Chapman S.B."/>
            <person name="Chen Z."/>
            <person name="Freedman E."/>
            <person name="Gellesch M."/>
            <person name="Goldberg J."/>
            <person name="Griggs A."/>
            <person name="Gujja S."/>
            <person name="Heilman E.R."/>
            <person name="Heiman D."/>
            <person name="Hepburn T."/>
            <person name="Howarth C."/>
            <person name="Jen D."/>
            <person name="Larson L."/>
            <person name="Mehta T."/>
            <person name="Neiman D."/>
            <person name="Pearson M."/>
            <person name="Roberts A."/>
            <person name="Saif S."/>
            <person name="Shea T."/>
            <person name="Shenoy N."/>
            <person name="Sisk P."/>
            <person name="Stolte C."/>
            <person name="Sykes S."/>
            <person name="Walk T."/>
            <person name="White J."/>
            <person name="Yandava C."/>
            <person name="Haas B."/>
            <person name="Nusbaum C."/>
            <person name="Birren B."/>
        </authorList>
    </citation>
    <scope>NUCLEOTIDE SEQUENCE</scope>
    <source>
        <strain evidence="1">R3-111a-1</strain>
    </source>
</reference>
<protein>
    <submittedName>
        <fullName evidence="1 2">Uncharacterized protein</fullName>
    </submittedName>
</protein>
<reference evidence="2" key="4">
    <citation type="journal article" date="2015" name="G3 (Bethesda)">
        <title>Genome sequences of three phytopathogenic species of the Magnaporthaceae family of fungi.</title>
        <authorList>
            <person name="Okagaki L.H."/>
            <person name="Nunes C.C."/>
            <person name="Sailsbery J."/>
            <person name="Clay B."/>
            <person name="Brown D."/>
            <person name="John T."/>
            <person name="Oh Y."/>
            <person name="Young N."/>
            <person name="Fitzgerald M."/>
            <person name="Haas B.J."/>
            <person name="Zeng Q."/>
            <person name="Young S."/>
            <person name="Adiconis X."/>
            <person name="Fan L."/>
            <person name="Levin J.Z."/>
            <person name="Mitchell T.K."/>
            <person name="Okubara P.A."/>
            <person name="Farman M.L."/>
            <person name="Kohn L.M."/>
            <person name="Birren B."/>
            <person name="Ma L.-J."/>
            <person name="Dean R.A."/>
        </authorList>
    </citation>
    <scope>NUCLEOTIDE SEQUENCE</scope>
    <source>
        <strain evidence="2">R3-111a-1</strain>
    </source>
</reference>
<evidence type="ECO:0000313" key="3">
    <source>
        <dbReference type="Proteomes" id="UP000006039"/>
    </source>
</evidence>
<accession>J3P665</accession>
<dbReference type="SMART" id="SM00248">
    <property type="entry name" value="ANK"/>
    <property type="match status" value="3"/>
</dbReference>
<dbReference type="STRING" id="644352.J3P665"/>
<dbReference type="AlphaFoldDB" id="J3P665"/>
<dbReference type="Gene3D" id="1.25.40.20">
    <property type="entry name" value="Ankyrin repeat-containing domain"/>
    <property type="match status" value="1"/>
</dbReference>
<dbReference type="EMBL" id="GL385399">
    <property type="protein sequence ID" value="EJT72138.1"/>
    <property type="molecule type" value="Genomic_DNA"/>
</dbReference>
<dbReference type="Proteomes" id="UP000006039">
    <property type="component" value="Unassembled WGS sequence"/>
</dbReference>
<dbReference type="OrthoDB" id="539213at2759"/>
<organism evidence="1">
    <name type="scientific">Gaeumannomyces tritici (strain R3-111a-1)</name>
    <name type="common">Wheat and barley take-all root rot fungus</name>
    <name type="synonym">Gaeumannomyces graminis var. tritici</name>
    <dbReference type="NCBI Taxonomy" id="644352"/>
    <lineage>
        <taxon>Eukaryota</taxon>
        <taxon>Fungi</taxon>
        <taxon>Dikarya</taxon>
        <taxon>Ascomycota</taxon>
        <taxon>Pezizomycotina</taxon>
        <taxon>Sordariomycetes</taxon>
        <taxon>Sordariomycetidae</taxon>
        <taxon>Magnaporthales</taxon>
        <taxon>Magnaporthaceae</taxon>
        <taxon>Gaeumannomyces</taxon>
    </lineage>
</organism>
<dbReference type="Pfam" id="PF12796">
    <property type="entry name" value="Ank_2"/>
    <property type="match status" value="1"/>
</dbReference>
<reference evidence="1" key="3">
    <citation type="submission" date="2010-09" db="EMBL/GenBank/DDBJ databases">
        <title>Annotation of Gaeumannomyces graminis var. tritici R3-111a-1.</title>
        <authorList>
            <consortium name="The Broad Institute Genome Sequencing Platform"/>
            <person name="Ma L.-J."/>
            <person name="Dead R."/>
            <person name="Young S.K."/>
            <person name="Zeng Q."/>
            <person name="Gargeya S."/>
            <person name="Fitzgerald M."/>
            <person name="Haas B."/>
            <person name="Abouelleil A."/>
            <person name="Alvarado L."/>
            <person name="Arachchi H.M."/>
            <person name="Berlin A."/>
            <person name="Brown A."/>
            <person name="Chapman S.B."/>
            <person name="Chen Z."/>
            <person name="Dunbar C."/>
            <person name="Freedman E."/>
            <person name="Gearin G."/>
            <person name="Gellesch M."/>
            <person name="Goldberg J."/>
            <person name="Griggs A."/>
            <person name="Gujja S."/>
            <person name="Heiman D."/>
            <person name="Howarth C."/>
            <person name="Larson L."/>
            <person name="Lui A."/>
            <person name="MacDonald P.J.P."/>
            <person name="Mehta T."/>
            <person name="Montmayeur A."/>
            <person name="Murphy C."/>
            <person name="Neiman D."/>
            <person name="Pearson M."/>
            <person name="Priest M."/>
            <person name="Roberts A."/>
            <person name="Saif S."/>
            <person name="Shea T."/>
            <person name="Shenoy N."/>
            <person name="Sisk P."/>
            <person name="Stolte C."/>
            <person name="Sykes S."/>
            <person name="Yandava C."/>
            <person name="Wortman J."/>
            <person name="Nusbaum C."/>
            <person name="Birren B."/>
        </authorList>
    </citation>
    <scope>NUCLEOTIDE SEQUENCE</scope>
    <source>
        <strain evidence="1">R3-111a-1</strain>
    </source>
</reference>
<dbReference type="HOGENOM" id="CLU_1261589_0_0_1"/>
<dbReference type="EnsemblFungi" id="EJT72138">
    <property type="protein sequence ID" value="EJT72138"/>
    <property type="gene ID" value="GGTG_09005"/>
</dbReference>
<sequence length="219" mass="24452">MESFRPSSPLQLPCLLKRRGIPAVSQDEIDKLIKFSRGSKTDPIDQEMIALSSRWKLGTETEDFKAGLCLVRDAYGIPVLFHAAHCGSLEVIRALLVWGFDPNAQYRDPGDTPFTHAISVRRSFEIVTFLAERSTDLGKANDQGKTGIVMAAEFGDRKLVDWFLTKGVERQAKKHPGRTADEIRAEWMQQIAPFLVVRSPTGFSCISLGRSKTARQSND</sequence>